<feature type="non-terminal residue" evidence="4">
    <location>
        <position position="460"/>
    </location>
</feature>
<dbReference type="Proteomes" id="UP001328107">
    <property type="component" value="Unassembled WGS sequence"/>
</dbReference>
<feature type="compositionally biased region" description="Polar residues" evidence="1">
    <location>
        <begin position="200"/>
        <end position="217"/>
    </location>
</feature>
<feature type="compositionally biased region" description="Low complexity" evidence="1">
    <location>
        <begin position="423"/>
        <end position="460"/>
    </location>
</feature>
<feature type="non-terminal residue" evidence="4">
    <location>
        <position position="1"/>
    </location>
</feature>
<keyword evidence="3" id="KW-0732">Signal</keyword>
<evidence type="ECO:0000256" key="3">
    <source>
        <dbReference type="SAM" id="SignalP"/>
    </source>
</evidence>
<keyword evidence="2" id="KW-0472">Membrane</keyword>
<proteinExistence type="predicted"/>
<organism evidence="4 5">
    <name type="scientific">Pristionchus mayeri</name>
    <dbReference type="NCBI Taxonomy" id="1317129"/>
    <lineage>
        <taxon>Eukaryota</taxon>
        <taxon>Metazoa</taxon>
        <taxon>Ecdysozoa</taxon>
        <taxon>Nematoda</taxon>
        <taxon>Chromadorea</taxon>
        <taxon>Rhabditida</taxon>
        <taxon>Rhabditina</taxon>
        <taxon>Diplogasteromorpha</taxon>
        <taxon>Diplogasteroidea</taxon>
        <taxon>Neodiplogasteridae</taxon>
        <taxon>Pristionchus</taxon>
    </lineage>
</organism>
<feature type="region of interest" description="Disordered" evidence="1">
    <location>
        <begin position="193"/>
        <end position="257"/>
    </location>
</feature>
<keyword evidence="2" id="KW-0812">Transmembrane</keyword>
<protein>
    <submittedName>
        <fullName evidence="4">Uncharacterized protein</fullName>
    </submittedName>
</protein>
<evidence type="ECO:0000313" key="4">
    <source>
        <dbReference type="EMBL" id="GMR43103.1"/>
    </source>
</evidence>
<gene>
    <name evidence="4" type="ORF">PMAYCL1PPCAC_13298</name>
</gene>
<feature type="region of interest" description="Disordered" evidence="1">
    <location>
        <begin position="303"/>
        <end position="356"/>
    </location>
</feature>
<feature type="region of interest" description="Disordered" evidence="1">
    <location>
        <begin position="373"/>
        <end position="460"/>
    </location>
</feature>
<dbReference type="AlphaFoldDB" id="A0AAN4ZKV7"/>
<sequence length="460" mass="48561">STHPHSLIAPRMGVVSWLALVALVAYRIPTVSADDVILHIVSRIDDKNLLHNVTNRAMTKAAVKLSSPSPQDGKCLESRPAEQKKHGLIFITDSAKCKDVKVSAHRLLLVYNATTKKFTTDKDKSLNVTELDGPLEEFVRFIDVNSKPVQQQTEYGIRVPVYAIVGVGVLTGLFLALSCIFFSMFRAATRKAHPIDKPKPSSNWAKSGSSSQRSNASVKKQKKVEKKEKKGSSLPSKSTTSTSETDSSKGKVKETCRSSKSLATKTCDISGPSSVQVISIPPPKPKQSNASQLTFVLPKDEATTAKATSGAVQPVRDLDRRVPATAPKSCCGSTVPRPTVISSQPRPSSKGPPIVPTVSVIGHAPSPFAVLAHATSPLPPASTPAIFQSAPTAYNSPSQTSITKAPTSDPSTESQQPPVPIVPTSSAPQTTVAPAATTISQSSTPAPTTTSGPQTTVAPS</sequence>
<keyword evidence="5" id="KW-1185">Reference proteome</keyword>
<keyword evidence="2" id="KW-1133">Transmembrane helix</keyword>
<accession>A0AAN4ZKV7</accession>
<feature type="compositionally biased region" description="Polar residues" evidence="1">
    <location>
        <begin position="389"/>
        <end position="416"/>
    </location>
</feature>
<feature type="compositionally biased region" description="Basic and acidic residues" evidence="1">
    <location>
        <begin position="246"/>
        <end position="257"/>
    </location>
</feature>
<comment type="caution">
    <text evidence="4">The sequence shown here is derived from an EMBL/GenBank/DDBJ whole genome shotgun (WGS) entry which is preliminary data.</text>
</comment>
<feature type="signal peptide" evidence="3">
    <location>
        <begin position="1"/>
        <end position="33"/>
    </location>
</feature>
<feature type="chain" id="PRO_5043026349" evidence="3">
    <location>
        <begin position="34"/>
        <end position="460"/>
    </location>
</feature>
<evidence type="ECO:0000313" key="5">
    <source>
        <dbReference type="Proteomes" id="UP001328107"/>
    </source>
</evidence>
<feature type="transmembrane region" description="Helical" evidence="2">
    <location>
        <begin position="161"/>
        <end position="185"/>
    </location>
</feature>
<name>A0AAN4ZKV7_9BILA</name>
<evidence type="ECO:0000256" key="1">
    <source>
        <dbReference type="SAM" id="MobiDB-lite"/>
    </source>
</evidence>
<reference evidence="5" key="1">
    <citation type="submission" date="2022-10" db="EMBL/GenBank/DDBJ databases">
        <title>Genome assembly of Pristionchus species.</title>
        <authorList>
            <person name="Yoshida K."/>
            <person name="Sommer R.J."/>
        </authorList>
    </citation>
    <scope>NUCLEOTIDE SEQUENCE [LARGE SCALE GENOMIC DNA]</scope>
    <source>
        <strain evidence="5">RS5460</strain>
    </source>
</reference>
<evidence type="ECO:0000256" key="2">
    <source>
        <dbReference type="SAM" id="Phobius"/>
    </source>
</evidence>
<dbReference type="EMBL" id="BTRK01000003">
    <property type="protein sequence ID" value="GMR43103.1"/>
    <property type="molecule type" value="Genomic_DNA"/>
</dbReference>
<feature type="compositionally biased region" description="Low complexity" evidence="1">
    <location>
        <begin position="232"/>
        <end position="245"/>
    </location>
</feature>